<dbReference type="InterPro" id="IPR035965">
    <property type="entry name" value="PAS-like_dom_sf"/>
</dbReference>
<name>A0A4R3MXG2_9GAMM</name>
<dbReference type="Pfam" id="PF00072">
    <property type="entry name" value="Response_reg"/>
    <property type="match status" value="1"/>
</dbReference>
<evidence type="ECO:0000256" key="9">
    <source>
        <dbReference type="ARBA" id="ARBA00022777"/>
    </source>
</evidence>
<evidence type="ECO:0000256" key="16">
    <source>
        <dbReference type="PROSITE-ProRule" id="PRU00110"/>
    </source>
</evidence>
<evidence type="ECO:0000256" key="15">
    <source>
        <dbReference type="ARBA" id="ARBA00068150"/>
    </source>
</evidence>
<dbReference type="InterPro" id="IPR011006">
    <property type="entry name" value="CheY-like_superfamily"/>
</dbReference>
<dbReference type="PRINTS" id="PR00344">
    <property type="entry name" value="BCTRLSENSOR"/>
</dbReference>
<dbReference type="InterPro" id="IPR000700">
    <property type="entry name" value="PAS-assoc_C"/>
</dbReference>
<evidence type="ECO:0000256" key="12">
    <source>
        <dbReference type="ARBA" id="ARBA00023012"/>
    </source>
</evidence>
<dbReference type="Gene3D" id="1.20.120.160">
    <property type="entry name" value="HPT domain"/>
    <property type="match status" value="1"/>
</dbReference>
<keyword evidence="13 18" id="KW-0472">Membrane</keyword>
<feature type="domain" description="PAS" evidence="21">
    <location>
        <begin position="349"/>
        <end position="419"/>
    </location>
</feature>
<feature type="domain" description="PAS" evidence="21">
    <location>
        <begin position="853"/>
        <end position="920"/>
    </location>
</feature>
<feature type="domain" description="Response regulatory" evidence="20">
    <location>
        <begin position="1251"/>
        <end position="1373"/>
    </location>
</feature>
<evidence type="ECO:0000313" key="25">
    <source>
        <dbReference type="Proteomes" id="UP000295717"/>
    </source>
</evidence>
<dbReference type="Gene3D" id="3.40.50.2300">
    <property type="match status" value="2"/>
</dbReference>
<evidence type="ECO:0000256" key="11">
    <source>
        <dbReference type="ARBA" id="ARBA00022989"/>
    </source>
</evidence>
<evidence type="ECO:0000259" key="20">
    <source>
        <dbReference type="PROSITE" id="PS50110"/>
    </source>
</evidence>
<evidence type="ECO:0000259" key="23">
    <source>
        <dbReference type="PROSITE" id="PS50894"/>
    </source>
</evidence>
<accession>A0A4R3MXG2</accession>
<evidence type="ECO:0000256" key="10">
    <source>
        <dbReference type="ARBA" id="ARBA00022840"/>
    </source>
</evidence>
<dbReference type="Pfam" id="PF08448">
    <property type="entry name" value="PAS_4"/>
    <property type="match status" value="2"/>
</dbReference>
<dbReference type="InterPro" id="IPR001610">
    <property type="entry name" value="PAC"/>
</dbReference>
<dbReference type="InterPro" id="IPR036097">
    <property type="entry name" value="HisK_dim/P_sf"/>
</dbReference>
<dbReference type="Gene3D" id="3.30.450.20">
    <property type="entry name" value="PAS domain"/>
    <property type="match status" value="5"/>
</dbReference>
<dbReference type="InterPro" id="IPR008207">
    <property type="entry name" value="Sig_transdc_His_kin_Hpt_dom"/>
</dbReference>
<dbReference type="SUPFAM" id="SSF47226">
    <property type="entry name" value="Histidine-containing phosphotransfer domain, HPT domain"/>
    <property type="match status" value="1"/>
</dbReference>
<keyword evidence="11 18" id="KW-1133">Transmembrane helix</keyword>
<dbReference type="SMART" id="SM00091">
    <property type="entry name" value="PAS"/>
    <property type="match status" value="5"/>
</dbReference>
<keyword evidence="25" id="KW-1185">Reference proteome</keyword>
<dbReference type="CDD" id="cd17546">
    <property type="entry name" value="REC_hyHK_CKI1_RcsC-like"/>
    <property type="match status" value="1"/>
</dbReference>
<evidence type="ECO:0000256" key="17">
    <source>
        <dbReference type="PROSITE-ProRule" id="PRU00169"/>
    </source>
</evidence>
<keyword evidence="4" id="KW-1003">Cell membrane</keyword>
<dbReference type="SMART" id="SM00448">
    <property type="entry name" value="REC"/>
    <property type="match status" value="2"/>
</dbReference>
<dbReference type="SUPFAM" id="SSF55785">
    <property type="entry name" value="PYP-like sensor domain (PAS domain)"/>
    <property type="match status" value="5"/>
</dbReference>
<evidence type="ECO:0000259" key="21">
    <source>
        <dbReference type="PROSITE" id="PS50112"/>
    </source>
</evidence>
<evidence type="ECO:0000256" key="14">
    <source>
        <dbReference type="ARBA" id="ARBA00064003"/>
    </source>
</evidence>
<feature type="modified residue" description="4-aspartylphosphate" evidence="17">
    <location>
        <position position="1305"/>
    </location>
</feature>
<feature type="domain" description="PAC" evidence="22">
    <location>
        <begin position="673"/>
        <end position="725"/>
    </location>
</feature>
<comment type="subunit">
    <text evidence="14">At low DSF concentrations, interacts with RpfF.</text>
</comment>
<evidence type="ECO:0000256" key="3">
    <source>
        <dbReference type="ARBA" id="ARBA00012438"/>
    </source>
</evidence>
<protein>
    <recommendedName>
        <fullName evidence="15">Sensory/regulatory protein RpfC</fullName>
        <ecNumber evidence="3">2.7.13.3</ecNumber>
    </recommendedName>
</protein>
<evidence type="ECO:0000256" key="5">
    <source>
        <dbReference type="ARBA" id="ARBA00022553"/>
    </source>
</evidence>
<evidence type="ECO:0000256" key="4">
    <source>
        <dbReference type="ARBA" id="ARBA00022475"/>
    </source>
</evidence>
<dbReference type="InterPro" id="IPR003661">
    <property type="entry name" value="HisK_dim/P_dom"/>
</dbReference>
<feature type="domain" description="PAC" evidence="22">
    <location>
        <begin position="800"/>
        <end position="852"/>
    </location>
</feature>
<dbReference type="CDD" id="cd00082">
    <property type="entry name" value="HisKA"/>
    <property type="match status" value="1"/>
</dbReference>
<dbReference type="Pfam" id="PF01627">
    <property type="entry name" value="Hpt"/>
    <property type="match status" value="1"/>
</dbReference>
<dbReference type="NCBIfam" id="TIGR00229">
    <property type="entry name" value="sensory_box"/>
    <property type="match status" value="5"/>
</dbReference>
<dbReference type="GO" id="GO:0000155">
    <property type="term" value="F:phosphorelay sensor kinase activity"/>
    <property type="evidence" value="ECO:0007669"/>
    <property type="project" value="InterPro"/>
</dbReference>
<keyword evidence="9" id="KW-0418">Kinase</keyword>
<keyword evidence="7 18" id="KW-0812">Transmembrane</keyword>
<dbReference type="CDD" id="cd00130">
    <property type="entry name" value="PAS"/>
    <property type="match status" value="5"/>
</dbReference>
<dbReference type="CDD" id="cd18774">
    <property type="entry name" value="PDC2_HK_sensor"/>
    <property type="match status" value="1"/>
</dbReference>
<keyword evidence="10" id="KW-0067">ATP-binding</keyword>
<dbReference type="PROSITE" id="PS50109">
    <property type="entry name" value="HIS_KIN"/>
    <property type="match status" value="1"/>
</dbReference>
<dbReference type="EMBL" id="SMAO01000004">
    <property type="protein sequence ID" value="TCT21298.1"/>
    <property type="molecule type" value="Genomic_DNA"/>
</dbReference>
<keyword evidence="5 17" id="KW-0597">Phosphoprotein</keyword>
<dbReference type="InterPro" id="IPR036890">
    <property type="entry name" value="HATPase_C_sf"/>
</dbReference>
<feature type="domain" description="Histidine kinase" evidence="19">
    <location>
        <begin position="1015"/>
        <end position="1236"/>
    </location>
</feature>
<feature type="domain" description="Response regulatory" evidence="20">
    <location>
        <begin position="1397"/>
        <end position="1515"/>
    </location>
</feature>
<feature type="modified residue" description="4-aspartylphosphate" evidence="17">
    <location>
        <position position="1448"/>
    </location>
</feature>
<keyword evidence="8" id="KW-0547">Nucleotide-binding</keyword>
<dbReference type="Gene3D" id="2.10.70.100">
    <property type="match status" value="1"/>
</dbReference>
<dbReference type="SUPFAM" id="SSF47384">
    <property type="entry name" value="Homodimeric domain of signal transducing histidine kinase"/>
    <property type="match status" value="1"/>
</dbReference>
<feature type="domain" description="PAC" evidence="22">
    <location>
        <begin position="423"/>
        <end position="475"/>
    </location>
</feature>
<dbReference type="GO" id="GO:0005524">
    <property type="term" value="F:ATP binding"/>
    <property type="evidence" value="ECO:0007669"/>
    <property type="project" value="UniProtKB-KW"/>
</dbReference>
<comment type="catalytic activity">
    <reaction evidence="1">
        <text>ATP + protein L-histidine = ADP + protein N-phospho-L-histidine.</text>
        <dbReference type="EC" id="2.7.13.3"/>
    </reaction>
</comment>
<dbReference type="PANTHER" id="PTHR45339">
    <property type="entry name" value="HYBRID SIGNAL TRANSDUCTION HISTIDINE KINASE J"/>
    <property type="match status" value="1"/>
</dbReference>
<dbReference type="Gene3D" id="3.30.565.10">
    <property type="entry name" value="Histidine kinase-like ATPase, C-terminal domain"/>
    <property type="match status" value="1"/>
</dbReference>
<evidence type="ECO:0000256" key="2">
    <source>
        <dbReference type="ARBA" id="ARBA00004651"/>
    </source>
</evidence>
<gene>
    <name evidence="24" type="ORF">EDC35_104153</name>
</gene>
<dbReference type="SUPFAM" id="SSF52172">
    <property type="entry name" value="CheY-like"/>
    <property type="match status" value="2"/>
</dbReference>
<evidence type="ECO:0000256" key="18">
    <source>
        <dbReference type="SAM" id="Phobius"/>
    </source>
</evidence>
<dbReference type="Pfam" id="PF00989">
    <property type="entry name" value="PAS"/>
    <property type="match status" value="1"/>
</dbReference>
<feature type="domain" description="PAS" evidence="21">
    <location>
        <begin position="726"/>
        <end position="796"/>
    </location>
</feature>
<dbReference type="InterPro" id="IPR036641">
    <property type="entry name" value="HPT_dom_sf"/>
</dbReference>
<dbReference type="InterPro" id="IPR004358">
    <property type="entry name" value="Sig_transdc_His_kin-like_C"/>
</dbReference>
<comment type="subcellular location">
    <subcellularLocation>
        <location evidence="2">Cell membrane</location>
        <topology evidence="2">Multi-pass membrane protein</topology>
    </subcellularLocation>
</comment>
<dbReference type="RefSeq" id="WP_132976902.1">
    <property type="nucleotide sequence ID" value="NZ_SMAO01000004.1"/>
</dbReference>
<dbReference type="PROSITE" id="PS50113">
    <property type="entry name" value="PAC"/>
    <property type="match status" value="4"/>
</dbReference>
<dbReference type="InterPro" id="IPR005467">
    <property type="entry name" value="His_kinase_dom"/>
</dbReference>
<dbReference type="Gene3D" id="1.10.287.130">
    <property type="match status" value="1"/>
</dbReference>
<evidence type="ECO:0000256" key="1">
    <source>
        <dbReference type="ARBA" id="ARBA00000085"/>
    </source>
</evidence>
<dbReference type="SMART" id="SM00388">
    <property type="entry name" value="HisKA"/>
    <property type="match status" value="1"/>
</dbReference>
<evidence type="ECO:0000256" key="6">
    <source>
        <dbReference type="ARBA" id="ARBA00022679"/>
    </source>
</evidence>
<evidence type="ECO:0000256" key="7">
    <source>
        <dbReference type="ARBA" id="ARBA00022692"/>
    </source>
</evidence>
<dbReference type="CDD" id="cd16922">
    <property type="entry name" value="HATPase_EvgS-ArcB-TorS-like"/>
    <property type="match status" value="1"/>
</dbReference>
<feature type="transmembrane region" description="Helical" evidence="18">
    <location>
        <begin position="15"/>
        <end position="37"/>
    </location>
</feature>
<dbReference type="EC" id="2.7.13.3" evidence="3"/>
<organism evidence="24 25">
    <name type="scientific">Thiobaca trueperi</name>
    <dbReference type="NCBI Taxonomy" id="127458"/>
    <lineage>
        <taxon>Bacteria</taxon>
        <taxon>Pseudomonadati</taxon>
        <taxon>Pseudomonadota</taxon>
        <taxon>Gammaproteobacteria</taxon>
        <taxon>Chromatiales</taxon>
        <taxon>Chromatiaceae</taxon>
        <taxon>Thiobaca</taxon>
    </lineage>
</organism>
<dbReference type="InterPro" id="IPR003594">
    <property type="entry name" value="HATPase_dom"/>
</dbReference>
<dbReference type="FunFam" id="3.30.565.10:FF:000010">
    <property type="entry name" value="Sensor histidine kinase RcsC"/>
    <property type="match status" value="1"/>
</dbReference>
<dbReference type="Proteomes" id="UP000295717">
    <property type="component" value="Unassembled WGS sequence"/>
</dbReference>
<reference evidence="24 25" key="1">
    <citation type="submission" date="2019-03" db="EMBL/GenBank/DDBJ databases">
        <title>Genomic Encyclopedia of Type Strains, Phase IV (KMG-IV): sequencing the most valuable type-strain genomes for metagenomic binning, comparative biology and taxonomic classification.</title>
        <authorList>
            <person name="Goeker M."/>
        </authorList>
    </citation>
    <scope>NUCLEOTIDE SEQUENCE [LARGE SCALE GENOMIC DNA]</scope>
    <source>
        <strain evidence="24 25">DSM 13587</strain>
    </source>
</reference>
<proteinExistence type="predicted"/>
<dbReference type="InterPro" id="IPR013655">
    <property type="entry name" value="PAS_fold_3"/>
</dbReference>
<feature type="transmembrane region" description="Helical" evidence="18">
    <location>
        <begin position="299"/>
        <end position="320"/>
    </location>
</feature>
<dbReference type="Pfam" id="PF08447">
    <property type="entry name" value="PAS_3"/>
    <property type="match status" value="2"/>
</dbReference>
<dbReference type="InterPro" id="IPR013767">
    <property type="entry name" value="PAS_fold"/>
</dbReference>
<dbReference type="SMART" id="SM00387">
    <property type="entry name" value="HATPase_c"/>
    <property type="match status" value="1"/>
</dbReference>
<dbReference type="InterPro" id="IPR001789">
    <property type="entry name" value="Sig_transdc_resp-reg_receiver"/>
</dbReference>
<dbReference type="PROSITE" id="PS50894">
    <property type="entry name" value="HPT"/>
    <property type="match status" value="1"/>
</dbReference>
<dbReference type="Pfam" id="PF00512">
    <property type="entry name" value="HisKA"/>
    <property type="match status" value="1"/>
</dbReference>
<feature type="domain" description="HPt" evidence="23">
    <location>
        <begin position="1584"/>
        <end position="1680"/>
    </location>
</feature>
<dbReference type="GO" id="GO:0005886">
    <property type="term" value="C:plasma membrane"/>
    <property type="evidence" value="ECO:0007669"/>
    <property type="project" value="UniProtKB-SubCell"/>
</dbReference>
<keyword evidence="12" id="KW-0902">Two-component regulatory system</keyword>
<sequence length="1765" mass="195643">MNAPAARSRPDWQPFLLALLVTLIILTLCGSGILYVLNEKQDQEGARLQAIVDLQTRQIADWLRERQDDAEMVRLSPTLLDEYRRWLDQGDLAAAQQAQARLARLTVKRDIGAVYLHDPDGRRVWGTENMPQHLDPELARALAASATTNRIQRIGPYLDDLGQIHLDHVVPLADEGRSPLVVLHSDAEDWLCPTLRAWPILSDSGETFLFRRDGDQVLYLCPLRHLPNAVLRLRLPVSSERLLAAQWLRGEVGAGDLIKGVDYRGVPVLGVAEAIPGTDWFMIAKLDQAEIRALAVPKILLIGLVGGLMLVIFFAGSLLLRHRQQLALATATHAAQSERLDALERLHASERRFLATFEQAAVGIALVAPDGRWLRINRRFCELLGYAETELLDKTFQDITHPEDLGRDLDLVGRLLAGEIETYALDKRYIRKDASLAWVHLTVALVRQDDGAPDYFISVIEDISARKAAESRLALWNDAFEKAELNLALGDAIRQRLLAVNPAFAKRRGYRPEDMTDMPVASLFPADRLDETLSQIREADAKGHHVFEAEHLCKDGERFPVLLDVTVTHTEDGRPATRIVYALDISARLAAVAARRESEARLREAQRIAGLGHWEWDARTDRHTWSEEIYRFYGRDPALPPARYPEVAEYFTPESWAGLTQAVETALSEGKAYQCDAEVVRPDGSHRWITARGEPVRDATGQVILLRGTVQDVTARKEAEMDLRTSRQRFQDIVDASADWVWEVDPQGCYTYVSESVVNVLGYTPEELLGRSPLELMPPAEAERVAAVFDDIVARRVSFRDLENINRHRDGSLLHIHTTGMPILNATGELLGYRGLDRDVTDKRQAEIALRDSRELLRTLVRSIPDLVWLKNPQGMFMICNARFEDLLGAPEAQVIGKTDYDFAPRALADTFRANDLDAIAADGPWLNEEELTFASDGHRELVQVIKTPVYDTTGALIGVLGIGRDITRIKRTEDELERHRHHLEELVEERTTELMAARTEAERLARAKSEFLANMSHEIRTPMNAVLGLAYLLERQDLNAEARELARKIHHSGRSLLGIINDILDFSKIESNRIEIERAPLRLDEVLDNLATIMTASAADRSLELVIRPPDCLDCTLLGDALRLGQILINLTGNAIKFTDRGVVEVRIDILQRIESSISLRFAIRDTGIGIDADAQARLFQPFAQADASTTRRFGGSGLGLAISRRLVELMGGRLELDSTPGEGSTFWFDLTFDVLDTGPRRRDDLARIRVLIVDEHAVVREGAAATVAALGWTSTQIASGRQALGHVLRDRSLQGPDAVVLLDWREPGPDVLGIANAIRHTLPASSQPLLFLLAAHNSMALLETPNMRVVDAVLTQPLTPSTFHDAVVRERRRRLGGLPLDQVTMASERRLAGLRLLVVDDSDINREVAQSIFADEGAEIHLARDGREAVDWLCAHPTAVDMVLMDVQMPVMDGRAATRLIRQIPEIAALPIVALTADALRDQEAAALESGMDAFLSKPFDVAEAVTLIRILARRPADVQATDRIRPPGTHHDHRERPAVPVVSAPVPADLIHNERDPARQHPPCDDQGAELPGIDLNQGLKIWKDPNVYRRYLRRFADSYADSVQVMAAAEPDAARQFAHKLKGTAGNLGLPEVAAQAGAMEKQFASGLPVSVEPLREALERALDSIARYAPDVIAVVPADARPATSLNLPQVQIASLLREALSAFERFDPAGAAPALEALAAYLPAVQLVPLRQAITEFDVTAGTAAVHDLAGRLAIQMEN</sequence>
<dbReference type="InterPro" id="IPR013656">
    <property type="entry name" value="PAS_4"/>
</dbReference>
<evidence type="ECO:0000313" key="24">
    <source>
        <dbReference type="EMBL" id="TCT21298.1"/>
    </source>
</evidence>
<comment type="caution">
    <text evidence="24">The sequence shown here is derived from an EMBL/GenBank/DDBJ whole genome shotgun (WGS) entry which is preliminary data.</text>
</comment>
<evidence type="ECO:0000259" key="22">
    <source>
        <dbReference type="PROSITE" id="PS50113"/>
    </source>
</evidence>
<feature type="modified residue" description="Phosphohistidine" evidence="16">
    <location>
        <position position="1623"/>
    </location>
</feature>
<evidence type="ECO:0000259" key="19">
    <source>
        <dbReference type="PROSITE" id="PS50109"/>
    </source>
</evidence>
<evidence type="ECO:0000256" key="13">
    <source>
        <dbReference type="ARBA" id="ARBA00023136"/>
    </source>
</evidence>
<dbReference type="PROSITE" id="PS50112">
    <property type="entry name" value="PAS"/>
    <property type="match status" value="3"/>
</dbReference>
<dbReference type="OrthoDB" id="5747739at2"/>
<dbReference type="InterPro" id="IPR000014">
    <property type="entry name" value="PAS"/>
</dbReference>
<dbReference type="CDD" id="cd00088">
    <property type="entry name" value="HPT"/>
    <property type="match status" value="1"/>
</dbReference>
<dbReference type="SMART" id="SM00086">
    <property type="entry name" value="PAC"/>
    <property type="match status" value="5"/>
</dbReference>
<dbReference type="SUPFAM" id="SSF55874">
    <property type="entry name" value="ATPase domain of HSP90 chaperone/DNA topoisomerase II/histidine kinase"/>
    <property type="match status" value="1"/>
</dbReference>
<dbReference type="GO" id="GO:0006355">
    <property type="term" value="P:regulation of DNA-templated transcription"/>
    <property type="evidence" value="ECO:0007669"/>
    <property type="project" value="InterPro"/>
</dbReference>
<feature type="domain" description="PAC" evidence="22">
    <location>
        <begin position="927"/>
        <end position="979"/>
    </location>
</feature>
<keyword evidence="6" id="KW-0808">Transferase</keyword>
<evidence type="ECO:0000256" key="8">
    <source>
        <dbReference type="ARBA" id="ARBA00022741"/>
    </source>
</evidence>
<dbReference type="Pfam" id="PF02518">
    <property type="entry name" value="HATPase_c"/>
    <property type="match status" value="1"/>
</dbReference>
<dbReference type="FunFam" id="1.10.287.130:FF:000002">
    <property type="entry name" value="Two-component osmosensing histidine kinase"/>
    <property type="match status" value="1"/>
</dbReference>
<dbReference type="PROSITE" id="PS50110">
    <property type="entry name" value="RESPONSE_REGULATORY"/>
    <property type="match status" value="2"/>
</dbReference>
<dbReference type="PANTHER" id="PTHR45339:SF1">
    <property type="entry name" value="HYBRID SIGNAL TRANSDUCTION HISTIDINE KINASE J"/>
    <property type="match status" value="1"/>
</dbReference>